<feature type="non-terminal residue" evidence="1">
    <location>
        <position position="1"/>
    </location>
</feature>
<protein>
    <submittedName>
        <fullName evidence="1">Uncharacterized protein</fullName>
    </submittedName>
</protein>
<reference evidence="1" key="1">
    <citation type="submission" date="2020-05" db="EMBL/GenBank/DDBJ databases">
        <authorList>
            <person name="Chiriac C."/>
            <person name="Salcher M."/>
            <person name="Ghai R."/>
            <person name="Kavagutti S V."/>
        </authorList>
    </citation>
    <scope>NUCLEOTIDE SEQUENCE</scope>
</reference>
<sequence>FQFYDGSSDRALIDATAGVLTINGDIAVSGSIAVGEVRWPVALQTKKILAADGASIQWASGAALSAIPEYSITLPSGVALAAGEAWEAPTLSSVTTTGGTLRLKISTPGATASVTDTTDAAGGGGDPNRVMAKADSADAYDGIYNIRVQGTVDITSVYDSGIFQYYHYGQTELSTWFNDGGGWDEGPPITVSVVDVLGTYQSGVDETGSHAFDVTVSIAWANAVGQHGGYEWGISHESGGSITDFVSVQYIKQTATGTRTGSPNGETATILVLPRNV</sequence>
<accession>A0A6J5RU91</accession>
<gene>
    <name evidence="1" type="ORF">UFOVP1333_57</name>
</gene>
<name>A0A6J5RU91_9CAUD</name>
<dbReference type="EMBL" id="LR797280">
    <property type="protein sequence ID" value="CAB4199532.1"/>
    <property type="molecule type" value="Genomic_DNA"/>
</dbReference>
<organism evidence="1">
    <name type="scientific">uncultured Caudovirales phage</name>
    <dbReference type="NCBI Taxonomy" id="2100421"/>
    <lineage>
        <taxon>Viruses</taxon>
        <taxon>Duplodnaviria</taxon>
        <taxon>Heunggongvirae</taxon>
        <taxon>Uroviricota</taxon>
        <taxon>Caudoviricetes</taxon>
        <taxon>Peduoviridae</taxon>
        <taxon>Maltschvirus</taxon>
        <taxon>Maltschvirus maltsch</taxon>
    </lineage>
</organism>
<proteinExistence type="predicted"/>
<evidence type="ECO:0000313" key="1">
    <source>
        <dbReference type="EMBL" id="CAB4199532.1"/>
    </source>
</evidence>